<dbReference type="NCBIfam" id="TIGR02532">
    <property type="entry name" value="IV_pilin_GFxxxE"/>
    <property type="match status" value="1"/>
</dbReference>
<dbReference type="Proteomes" id="UP001152766">
    <property type="component" value="Unassembled WGS sequence"/>
</dbReference>
<dbReference type="PROSITE" id="PS00409">
    <property type="entry name" value="PROKAR_NTER_METHYL"/>
    <property type="match status" value="1"/>
</dbReference>
<keyword evidence="3" id="KW-1185">Reference proteome</keyword>
<keyword evidence="1" id="KW-0812">Transmembrane</keyword>
<dbReference type="Pfam" id="PF07963">
    <property type="entry name" value="N_methyl"/>
    <property type="match status" value="1"/>
</dbReference>
<reference evidence="2" key="1">
    <citation type="submission" date="2019-02" db="EMBL/GenBank/DDBJ databases">
        <title>Draft genome of the type strain Pelomonas aquatica CCUG 52575T.</title>
        <authorList>
            <person name="Gomila M."/>
            <person name="Lalucat J."/>
        </authorList>
    </citation>
    <scope>NUCLEOTIDE SEQUENCE</scope>
    <source>
        <strain evidence="2">CCUG 52575</strain>
    </source>
</reference>
<dbReference type="InterPro" id="IPR012902">
    <property type="entry name" value="N_methyl_site"/>
</dbReference>
<dbReference type="RefSeq" id="WP_268148742.1">
    <property type="nucleotide sequence ID" value="NZ_JAPPUW010000005.1"/>
</dbReference>
<keyword evidence="1" id="KW-0472">Membrane</keyword>
<organism evidence="2 3">
    <name type="scientific">Pelomonas aquatica</name>
    <dbReference type="NCBI Taxonomy" id="431058"/>
    <lineage>
        <taxon>Bacteria</taxon>
        <taxon>Pseudomonadati</taxon>
        <taxon>Pseudomonadota</taxon>
        <taxon>Betaproteobacteria</taxon>
        <taxon>Burkholderiales</taxon>
        <taxon>Sphaerotilaceae</taxon>
        <taxon>Roseateles</taxon>
    </lineage>
</organism>
<dbReference type="GO" id="GO:0043683">
    <property type="term" value="P:type IV pilus assembly"/>
    <property type="evidence" value="ECO:0007669"/>
    <property type="project" value="InterPro"/>
</dbReference>
<gene>
    <name evidence="2" type="ORF">EXJ73_07850</name>
</gene>
<evidence type="ECO:0000313" key="2">
    <source>
        <dbReference type="EMBL" id="MDG0862382.1"/>
    </source>
</evidence>
<comment type="caution">
    <text evidence="2">The sequence shown here is derived from an EMBL/GenBank/DDBJ whole genome shotgun (WGS) entry which is preliminary data.</text>
</comment>
<keyword evidence="1" id="KW-1133">Transmembrane helix</keyword>
<sequence length="432" mass="45521">MPTPTLQAQRSRAARFSTTSSASERGFTLVELMVSVAIGLVLVVAVLYLQLKLTSQNVRTTDTAVRDNEARAAMDVITRDLSGGGFLHGGSNSSCYTVLHYNTALPAPNYFASFPVSSVAGGTGVALPFVATPGITLNYPVAGSTNRSDVLVVRGTADATQFSAVLNPVAPAMDNTAFLPTATTQMPFSPSPLPPFNANDVGLVQVSVGTPPNAQLACLRIPITTAPVVANGSAFITSTGALMPVAGYSGFATQYAGIGLSGGISDTLLRSSKVIDLGAAATTNQFVYAYFVDNSYRWPTLVRAKINALTDLEVPNTRQEIAAGVVSFQVLFGVGSATAGVTAYQTWPQVLAAGNAGNVLTVRVLILQRSLYPDKDFNNARSLYSTGIIPLPTQFNQAGYTNYTIPSQELTNRFLAQETEMTVRSASPLWPK</sequence>
<accession>A0A9X4LH33</accession>
<evidence type="ECO:0000256" key="1">
    <source>
        <dbReference type="SAM" id="Phobius"/>
    </source>
</evidence>
<protein>
    <submittedName>
        <fullName evidence="2">Prepilin-type N-terminal cleavage/methylation domain-containing protein</fullName>
    </submittedName>
</protein>
<dbReference type="EMBL" id="SGUG01000009">
    <property type="protein sequence ID" value="MDG0862382.1"/>
    <property type="molecule type" value="Genomic_DNA"/>
</dbReference>
<dbReference type="Pfam" id="PF16074">
    <property type="entry name" value="PilW"/>
    <property type="match status" value="1"/>
</dbReference>
<feature type="transmembrane region" description="Helical" evidence="1">
    <location>
        <begin position="27"/>
        <end position="49"/>
    </location>
</feature>
<evidence type="ECO:0000313" key="3">
    <source>
        <dbReference type="Proteomes" id="UP001152766"/>
    </source>
</evidence>
<proteinExistence type="predicted"/>
<name>A0A9X4LH33_9BURK</name>
<dbReference type="AlphaFoldDB" id="A0A9X4LH33"/>
<dbReference type="InterPro" id="IPR032092">
    <property type="entry name" value="PilW"/>
</dbReference>